<dbReference type="AlphaFoldDB" id="A0A0F7SYW9"/>
<keyword evidence="2" id="KW-1133">Transmembrane helix</keyword>
<feature type="region of interest" description="Disordered" evidence="1">
    <location>
        <begin position="28"/>
        <end position="92"/>
    </location>
</feature>
<organism evidence="3">
    <name type="scientific">Phaffia rhodozyma</name>
    <name type="common">Yeast</name>
    <name type="synonym">Xanthophyllomyces dendrorhous</name>
    <dbReference type="NCBI Taxonomy" id="264483"/>
    <lineage>
        <taxon>Eukaryota</taxon>
        <taxon>Fungi</taxon>
        <taxon>Dikarya</taxon>
        <taxon>Basidiomycota</taxon>
        <taxon>Agaricomycotina</taxon>
        <taxon>Tremellomycetes</taxon>
        <taxon>Cystofilobasidiales</taxon>
        <taxon>Mrakiaceae</taxon>
        <taxon>Phaffia</taxon>
    </lineage>
</organism>
<feature type="compositionally biased region" description="Pro residues" evidence="1">
    <location>
        <begin position="74"/>
        <end position="88"/>
    </location>
</feature>
<dbReference type="EMBL" id="LN483332">
    <property type="protein sequence ID" value="CED85518.1"/>
    <property type="molecule type" value="Genomic_DNA"/>
</dbReference>
<sequence length="326" mass="36288">MSSSQPYASIPLQSFEARHSQDFDKFAASSSGLVGGQSAERERYEEDRPAESWDVFADFNNAGPRYSERDGQPFLPPVSTSPPPPPIAPEWKRDSTYRELSDASAKDRLSAGYDTAPMLLNREKKEKMPWGLHRKQNGHRVCMRVRLHIFLIFFTFIFLICLGITLYFLIPRLPSYAFTVTQPFTMPSDATNDSIEFSTLPANFSMPLSVQLQADTAGTYLPVHVTSLQATVYDVSTDKKVGKGSWKDTFPAKTLKTFEMPLEISYQAVNSTETTWVRWHDACAAIDSTGATTRPTLYLRLILVSKATGVVGSSTSSVDISNIVCP</sequence>
<proteinExistence type="predicted"/>
<keyword evidence="2" id="KW-0812">Transmembrane</keyword>
<name>A0A0F7SYW9_PHARH</name>
<evidence type="ECO:0000313" key="3">
    <source>
        <dbReference type="EMBL" id="CED85518.1"/>
    </source>
</evidence>
<keyword evidence="2" id="KW-0472">Membrane</keyword>
<evidence type="ECO:0000256" key="2">
    <source>
        <dbReference type="SAM" id="Phobius"/>
    </source>
</evidence>
<accession>A0A0F7SYW9</accession>
<reference evidence="3" key="1">
    <citation type="submission" date="2014-08" db="EMBL/GenBank/DDBJ databases">
        <authorList>
            <person name="Sharma Rahul"/>
            <person name="Thines Marco"/>
        </authorList>
    </citation>
    <scope>NUCLEOTIDE SEQUENCE</scope>
</reference>
<feature type="transmembrane region" description="Helical" evidence="2">
    <location>
        <begin position="149"/>
        <end position="170"/>
    </location>
</feature>
<protein>
    <submittedName>
        <fullName evidence="3">Uncharacterized protein</fullName>
    </submittedName>
</protein>
<feature type="compositionally biased region" description="Basic and acidic residues" evidence="1">
    <location>
        <begin position="39"/>
        <end position="51"/>
    </location>
</feature>
<evidence type="ECO:0000256" key="1">
    <source>
        <dbReference type="SAM" id="MobiDB-lite"/>
    </source>
</evidence>